<feature type="transmembrane region" description="Helical" evidence="6">
    <location>
        <begin position="337"/>
        <end position="355"/>
    </location>
</feature>
<accession>A0A8B7N4C5</accession>
<gene>
    <name evidence="8" type="primary">LOC108666352</name>
</gene>
<dbReference type="GeneID" id="108666352"/>
<feature type="transmembrane region" description="Helical" evidence="6">
    <location>
        <begin position="282"/>
        <end position="305"/>
    </location>
</feature>
<evidence type="ECO:0000256" key="5">
    <source>
        <dbReference type="ARBA" id="ARBA00023136"/>
    </source>
</evidence>
<sequence length="439" mass="47329">MQFMQSLATLSIAITVGVMVICSSFSPVLTIRTMGHKSAIAVGLVIITVYCGAQFHPLYYTAVPAAILMGVQGATLWTAVSSFLVRTGGKFAELNSDDREVCITRFFGLLYTMVRLNLAISYLVLSEGFPLNGTTVLVNGTTVLVNGTTLLVNGTTVQVNGTHLSRCGFHFCAYNSTMPVHSGAAFSSAWIILTGVAFVLSILAAFLVAHYVTRLFDLVGDWKGDGGDPPSVGQVLLEPLRQCAAPLMLLLLPLTLWSGAQVAFIIHVYSQGFVSCGLGQPMIGYVILTFASASALCSSLSGFLVQRLGRRSMFLSAGFVNLSMILLMLNWEPQADHFPLYFIVAGIWGVSDAVWHTQLSALYGVVQVASPEAAFSVFVLWHSLGYLSVFLTHSLLCVDASVYILLMLLFSGVIGYLCVEIVESRRFGNNDPSKLQAIE</sequence>
<organism evidence="7 8">
    <name type="scientific">Hyalella azteca</name>
    <name type="common">Amphipod</name>
    <dbReference type="NCBI Taxonomy" id="294128"/>
    <lineage>
        <taxon>Eukaryota</taxon>
        <taxon>Metazoa</taxon>
        <taxon>Ecdysozoa</taxon>
        <taxon>Arthropoda</taxon>
        <taxon>Crustacea</taxon>
        <taxon>Multicrustacea</taxon>
        <taxon>Malacostraca</taxon>
        <taxon>Eumalacostraca</taxon>
        <taxon>Peracarida</taxon>
        <taxon>Amphipoda</taxon>
        <taxon>Senticaudata</taxon>
        <taxon>Talitrida</taxon>
        <taxon>Talitroidea</taxon>
        <taxon>Hyalellidae</taxon>
        <taxon>Hyalella</taxon>
    </lineage>
</organism>
<evidence type="ECO:0000256" key="6">
    <source>
        <dbReference type="SAM" id="Phobius"/>
    </source>
</evidence>
<feature type="transmembrane region" description="Helical" evidence="6">
    <location>
        <begin position="312"/>
        <end position="331"/>
    </location>
</feature>
<evidence type="ECO:0000313" key="7">
    <source>
        <dbReference type="Proteomes" id="UP000694843"/>
    </source>
</evidence>
<dbReference type="GO" id="GO:0055120">
    <property type="term" value="C:striated muscle dense body"/>
    <property type="evidence" value="ECO:0007669"/>
    <property type="project" value="TreeGrafter"/>
</dbReference>
<dbReference type="GO" id="GO:0015459">
    <property type="term" value="F:potassium channel regulator activity"/>
    <property type="evidence" value="ECO:0007669"/>
    <property type="project" value="TreeGrafter"/>
</dbReference>
<feature type="transmembrane region" description="Helical" evidence="6">
    <location>
        <begin position="6"/>
        <end position="26"/>
    </location>
</feature>
<evidence type="ECO:0000256" key="1">
    <source>
        <dbReference type="ARBA" id="ARBA00004141"/>
    </source>
</evidence>
<evidence type="ECO:0000256" key="4">
    <source>
        <dbReference type="ARBA" id="ARBA00022989"/>
    </source>
</evidence>
<dbReference type="PANTHER" id="PTHR19444:SF11">
    <property type="entry name" value="UNC93-LIKE PROTEIN"/>
    <property type="match status" value="1"/>
</dbReference>
<feature type="transmembrane region" description="Helical" evidence="6">
    <location>
        <begin position="189"/>
        <end position="213"/>
    </location>
</feature>
<dbReference type="Pfam" id="PF05978">
    <property type="entry name" value="UNC-93"/>
    <property type="match status" value="1"/>
</dbReference>
<reference evidence="8" key="1">
    <citation type="submission" date="2025-08" db="UniProtKB">
        <authorList>
            <consortium name="RefSeq"/>
        </authorList>
    </citation>
    <scope>IDENTIFICATION</scope>
    <source>
        <tissue evidence="8">Whole organism</tissue>
    </source>
</reference>
<dbReference type="OrthoDB" id="78663at2759"/>
<dbReference type="GO" id="GO:0006937">
    <property type="term" value="P:regulation of muscle contraction"/>
    <property type="evidence" value="ECO:0007669"/>
    <property type="project" value="TreeGrafter"/>
</dbReference>
<evidence type="ECO:0000256" key="3">
    <source>
        <dbReference type="ARBA" id="ARBA00022692"/>
    </source>
</evidence>
<dbReference type="OMA" id="FLACEVI"/>
<dbReference type="GO" id="GO:0005886">
    <property type="term" value="C:plasma membrane"/>
    <property type="evidence" value="ECO:0007669"/>
    <property type="project" value="TreeGrafter"/>
</dbReference>
<proteinExistence type="inferred from homology"/>
<dbReference type="InterPro" id="IPR051951">
    <property type="entry name" value="UNC-93_regulatory"/>
</dbReference>
<keyword evidence="7" id="KW-1185">Reference proteome</keyword>
<dbReference type="SUPFAM" id="SSF103473">
    <property type="entry name" value="MFS general substrate transporter"/>
    <property type="match status" value="1"/>
</dbReference>
<feature type="transmembrane region" description="Helical" evidence="6">
    <location>
        <begin position="62"/>
        <end position="85"/>
    </location>
</feature>
<evidence type="ECO:0000256" key="2">
    <source>
        <dbReference type="ARBA" id="ARBA00009172"/>
    </source>
</evidence>
<feature type="transmembrane region" description="Helical" evidence="6">
    <location>
        <begin position="247"/>
        <end position="270"/>
    </location>
</feature>
<dbReference type="RefSeq" id="XP_018008696.2">
    <property type="nucleotide sequence ID" value="XM_018153207.2"/>
</dbReference>
<comment type="similarity">
    <text evidence="2">Belongs to the unc-93 family.</text>
</comment>
<evidence type="ECO:0000313" key="8">
    <source>
        <dbReference type="RefSeq" id="XP_018008696.2"/>
    </source>
</evidence>
<feature type="transmembrane region" description="Helical" evidence="6">
    <location>
        <begin position="38"/>
        <end position="56"/>
    </location>
</feature>
<feature type="transmembrane region" description="Helical" evidence="6">
    <location>
        <begin position="401"/>
        <end position="419"/>
    </location>
</feature>
<dbReference type="InterPro" id="IPR010291">
    <property type="entry name" value="Ion_channel_UNC-93"/>
</dbReference>
<dbReference type="PANTHER" id="PTHR19444">
    <property type="entry name" value="UNC-93 RELATED"/>
    <property type="match status" value="1"/>
</dbReference>
<dbReference type="Proteomes" id="UP000694843">
    <property type="component" value="Unplaced"/>
</dbReference>
<dbReference type="InterPro" id="IPR036259">
    <property type="entry name" value="MFS_trans_sf"/>
</dbReference>
<comment type="subcellular location">
    <subcellularLocation>
        <location evidence="1">Membrane</location>
        <topology evidence="1">Multi-pass membrane protein</topology>
    </subcellularLocation>
</comment>
<keyword evidence="5 6" id="KW-0472">Membrane</keyword>
<name>A0A8B7N4C5_HYAAZ</name>
<dbReference type="GO" id="GO:0043266">
    <property type="term" value="P:regulation of potassium ion transport"/>
    <property type="evidence" value="ECO:0007669"/>
    <property type="project" value="TreeGrafter"/>
</dbReference>
<keyword evidence="4 6" id="KW-1133">Transmembrane helix</keyword>
<dbReference type="AlphaFoldDB" id="A0A8B7N4C5"/>
<keyword evidence="3 6" id="KW-0812">Transmembrane</keyword>
<dbReference type="KEGG" id="hazt:108666352"/>
<protein>
    <submittedName>
        <fullName evidence="8">Protein unc-93 homolog A-like</fullName>
    </submittedName>
</protein>
<feature type="transmembrane region" description="Helical" evidence="6">
    <location>
        <begin position="106"/>
        <end position="125"/>
    </location>
</feature>